<gene>
    <name evidence="2" type="ORF">VKT23_020462</name>
</gene>
<keyword evidence="3" id="KW-1185">Reference proteome</keyword>
<dbReference type="Proteomes" id="UP001498398">
    <property type="component" value="Unassembled WGS sequence"/>
</dbReference>
<organism evidence="2 3">
    <name type="scientific">Marasmiellus scandens</name>
    <dbReference type="NCBI Taxonomy" id="2682957"/>
    <lineage>
        <taxon>Eukaryota</taxon>
        <taxon>Fungi</taxon>
        <taxon>Dikarya</taxon>
        <taxon>Basidiomycota</taxon>
        <taxon>Agaricomycotina</taxon>
        <taxon>Agaricomycetes</taxon>
        <taxon>Agaricomycetidae</taxon>
        <taxon>Agaricales</taxon>
        <taxon>Marasmiineae</taxon>
        <taxon>Omphalotaceae</taxon>
        <taxon>Marasmiellus</taxon>
    </lineage>
</organism>
<dbReference type="EMBL" id="JBANRG010000135">
    <property type="protein sequence ID" value="KAK7433934.1"/>
    <property type="molecule type" value="Genomic_DNA"/>
</dbReference>
<feature type="region of interest" description="Disordered" evidence="1">
    <location>
        <begin position="259"/>
        <end position="280"/>
    </location>
</feature>
<dbReference type="InterPro" id="IPR040521">
    <property type="entry name" value="KDZ"/>
</dbReference>
<dbReference type="PANTHER" id="PTHR33096:SF1">
    <property type="entry name" value="CXC1-LIKE CYSTEINE CLUSTER ASSOCIATED WITH KDZ TRANSPOSASES DOMAIN-CONTAINING PROTEIN"/>
    <property type="match status" value="1"/>
</dbReference>
<protein>
    <submittedName>
        <fullName evidence="2">Uncharacterized protein</fullName>
    </submittedName>
</protein>
<evidence type="ECO:0000313" key="2">
    <source>
        <dbReference type="EMBL" id="KAK7433934.1"/>
    </source>
</evidence>
<sequence length="509" mass="57994">MKDQKEICTCTGLAALDHANTKFHDGYDETGKGAGLCARHEILLKNAIASLQVGERYANMDYIKGSLMRHIHNLLVLIISYDIVCQWSKKLLTHLKKLPNLVWLNLTFRVLYFVIPKLHILGHLIKCQEKYSLNFTLGVGQTDAEGIERVWSGLGGVAGSLKEMGPGSHHDTLEDHIGHWNWSKVIGLVAEFQRHLSSWTDFTKKQKKEAPLWQKMVDEYEARQPDAINPYTLPISGKTVQSVRLELAKEAEAKVLKEMSEAEEAEDQMGESSDDENDRPDIDTSLGEFLYFGLEIEQQQLELKQDMASIKNPTNKQLTKIVDRRTKLARQIKRFRSLQLNYMPASLHIIATIPPSKLSTNAEDLPLFLPSKLTEAQRHPSLCKEGLPKTELRLRDGQLNEFLNQLRHFLLIKQRLLQYKKTNARHQGPTTRSRAYINQQKKIKAAKAKKASAARRARSGDIAVEGAREKHREPSWIWHGVSNTELGTDKVLYEGEIFFQTSENQLDSF</sequence>
<name>A0ABR1IKQ8_9AGAR</name>
<evidence type="ECO:0000313" key="3">
    <source>
        <dbReference type="Proteomes" id="UP001498398"/>
    </source>
</evidence>
<proteinExistence type="predicted"/>
<reference evidence="2 3" key="1">
    <citation type="submission" date="2024-01" db="EMBL/GenBank/DDBJ databases">
        <title>A draft genome for the cacao thread blight pathogen Marasmiellus scandens.</title>
        <authorList>
            <person name="Baruah I.K."/>
            <person name="Leung J."/>
            <person name="Bukari Y."/>
            <person name="Amoako-Attah I."/>
            <person name="Meinhardt L.W."/>
            <person name="Bailey B.A."/>
            <person name="Cohen S.P."/>
        </authorList>
    </citation>
    <scope>NUCLEOTIDE SEQUENCE [LARGE SCALE GENOMIC DNA]</scope>
    <source>
        <strain evidence="2 3">GH-19</strain>
    </source>
</reference>
<evidence type="ECO:0000256" key="1">
    <source>
        <dbReference type="SAM" id="MobiDB-lite"/>
    </source>
</evidence>
<dbReference type="Pfam" id="PF18758">
    <property type="entry name" value="KDZ"/>
    <property type="match status" value="1"/>
</dbReference>
<dbReference type="PANTHER" id="PTHR33096">
    <property type="entry name" value="CXC2 DOMAIN-CONTAINING PROTEIN"/>
    <property type="match status" value="1"/>
</dbReference>
<comment type="caution">
    <text evidence="2">The sequence shown here is derived from an EMBL/GenBank/DDBJ whole genome shotgun (WGS) entry which is preliminary data.</text>
</comment>
<feature type="compositionally biased region" description="Acidic residues" evidence="1">
    <location>
        <begin position="261"/>
        <end position="278"/>
    </location>
</feature>
<accession>A0ABR1IKQ8</accession>